<organism evidence="7 8">
    <name type="scientific">Kaistia terrae</name>
    <dbReference type="NCBI Taxonomy" id="537017"/>
    <lineage>
        <taxon>Bacteria</taxon>
        <taxon>Pseudomonadati</taxon>
        <taxon>Pseudomonadota</taxon>
        <taxon>Alphaproteobacteria</taxon>
        <taxon>Hyphomicrobiales</taxon>
        <taxon>Kaistiaceae</taxon>
        <taxon>Kaistia</taxon>
    </lineage>
</organism>
<evidence type="ECO:0000256" key="1">
    <source>
        <dbReference type="ARBA" id="ARBA00000086"/>
    </source>
</evidence>
<keyword evidence="3" id="KW-0227">DNA damage</keyword>
<evidence type="ECO:0000256" key="2">
    <source>
        <dbReference type="ARBA" id="ARBA00012000"/>
    </source>
</evidence>
<feature type="domain" description="DNA-3-methyladenine glycosylase AlkA N-terminal" evidence="6">
    <location>
        <begin position="4"/>
        <end position="122"/>
    </location>
</feature>
<dbReference type="InterPro" id="IPR011257">
    <property type="entry name" value="DNA_glycosylase"/>
</dbReference>
<sequence length="295" mass="31699">MKSTLFLPAGFRPEYPLAYHGRDKLSVSERVEGRTITKILLIDGTAHRLDIDLADCDHPNQPVALLRIDHNSFAPEAALAIAARMLGLASDPVGFEALVAPRADNTRIVGARSGMRIPLTADVWDAVCWAVIGQQINLTFAAALRRAMIERAGVRHAESGLYAHPDPARVAALEMEDLTALRFSRSKASYLIGVARLVTEGALSLDALAQGSPAEAETALVAVRGIGTWTARYILLRGFGFPDMAPIGDSGLATALQRLHGLSERPDIKAQEASMLAFAPHRSLATTHLWASLAD</sequence>
<evidence type="ECO:0000256" key="3">
    <source>
        <dbReference type="ARBA" id="ARBA00022763"/>
    </source>
</evidence>
<evidence type="ECO:0000313" key="8">
    <source>
        <dbReference type="Proteomes" id="UP001596150"/>
    </source>
</evidence>
<keyword evidence="8" id="KW-1185">Reference proteome</keyword>
<comment type="catalytic activity">
    <reaction evidence="1">
        <text>Hydrolysis of alkylated DNA, releasing 3-methyladenine, 3-methylguanine, 7-methylguanine and 7-methyladenine.</text>
        <dbReference type="EC" id="3.2.2.21"/>
    </reaction>
</comment>
<dbReference type="SMART" id="SM01009">
    <property type="entry name" value="AlkA_N"/>
    <property type="match status" value="1"/>
</dbReference>
<evidence type="ECO:0000259" key="5">
    <source>
        <dbReference type="SMART" id="SM00478"/>
    </source>
</evidence>
<feature type="domain" description="HhH-GPD" evidence="5">
    <location>
        <begin position="132"/>
        <end position="294"/>
    </location>
</feature>
<name>A0ABW0PZF9_9HYPH</name>
<dbReference type="PANTHER" id="PTHR43003:SF12">
    <property type="entry name" value="DNA-3-METHYLADENINE GLYCOSYLASE"/>
    <property type="match status" value="1"/>
</dbReference>
<dbReference type="InterPro" id="IPR010316">
    <property type="entry name" value="AlkA_N"/>
</dbReference>
<keyword evidence="4" id="KW-0234">DNA repair</keyword>
<dbReference type="Pfam" id="PF00730">
    <property type="entry name" value="HhH-GPD"/>
    <property type="match status" value="1"/>
</dbReference>
<accession>A0ABW0PZF9</accession>
<dbReference type="SUPFAM" id="SSF48150">
    <property type="entry name" value="DNA-glycosylase"/>
    <property type="match status" value="1"/>
</dbReference>
<proteinExistence type="predicted"/>
<evidence type="ECO:0000313" key="7">
    <source>
        <dbReference type="EMBL" id="MFC5518016.1"/>
    </source>
</evidence>
<dbReference type="InterPro" id="IPR051912">
    <property type="entry name" value="Alkylbase_DNA_Glycosylase/TA"/>
</dbReference>
<evidence type="ECO:0000256" key="4">
    <source>
        <dbReference type="ARBA" id="ARBA00023204"/>
    </source>
</evidence>
<dbReference type="InterPro" id="IPR003265">
    <property type="entry name" value="HhH-GPD_domain"/>
</dbReference>
<protein>
    <recommendedName>
        <fullName evidence="2">DNA-3-methyladenine glycosylase II</fullName>
        <ecNumber evidence="2">3.2.2.21</ecNumber>
    </recommendedName>
</protein>
<dbReference type="Gene3D" id="1.10.1670.40">
    <property type="match status" value="1"/>
</dbReference>
<gene>
    <name evidence="7" type="ORF">ACFPP9_19710</name>
</gene>
<dbReference type="EC" id="3.2.2.21" evidence="2"/>
<dbReference type="CDD" id="cd00056">
    <property type="entry name" value="ENDO3c"/>
    <property type="match status" value="1"/>
</dbReference>
<dbReference type="EMBL" id="JBHSML010000013">
    <property type="protein sequence ID" value="MFC5518016.1"/>
    <property type="molecule type" value="Genomic_DNA"/>
</dbReference>
<dbReference type="PANTHER" id="PTHR43003">
    <property type="entry name" value="DNA-3-METHYLADENINE GLYCOSYLASE"/>
    <property type="match status" value="1"/>
</dbReference>
<reference evidence="8" key="1">
    <citation type="journal article" date="2019" name="Int. J. Syst. Evol. Microbiol.">
        <title>The Global Catalogue of Microorganisms (GCM) 10K type strain sequencing project: providing services to taxonomists for standard genome sequencing and annotation.</title>
        <authorList>
            <consortium name="The Broad Institute Genomics Platform"/>
            <consortium name="The Broad Institute Genome Sequencing Center for Infectious Disease"/>
            <person name="Wu L."/>
            <person name="Ma J."/>
        </authorList>
    </citation>
    <scope>NUCLEOTIDE SEQUENCE [LARGE SCALE GENOMIC DNA]</scope>
    <source>
        <strain evidence="8">KACC 12633</strain>
    </source>
</reference>
<dbReference type="SMART" id="SM00478">
    <property type="entry name" value="ENDO3c"/>
    <property type="match status" value="1"/>
</dbReference>
<evidence type="ECO:0000259" key="6">
    <source>
        <dbReference type="SMART" id="SM01009"/>
    </source>
</evidence>
<dbReference type="Gene3D" id="1.10.340.30">
    <property type="entry name" value="Hypothetical protein, domain 2"/>
    <property type="match status" value="1"/>
</dbReference>
<dbReference type="Proteomes" id="UP001596150">
    <property type="component" value="Unassembled WGS sequence"/>
</dbReference>
<comment type="caution">
    <text evidence="7">The sequence shown here is derived from an EMBL/GenBank/DDBJ whole genome shotgun (WGS) entry which is preliminary data.</text>
</comment>
<dbReference type="RefSeq" id="WP_266343807.1">
    <property type="nucleotide sequence ID" value="NZ_JAPKNH010000003.1"/>
</dbReference>